<feature type="domain" description="Auxiliary Activity family 9 catalytic" evidence="2">
    <location>
        <begin position="33"/>
        <end position="89"/>
    </location>
</feature>
<dbReference type="Proteomes" id="UP000008065">
    <property type="component" value="Unassembled WGS sequence"/>
</dbReference>
<evidence type="ECO:0000256" key="1">
    <source>
        <dbReference type="SAM" id="MobiDB-lite"/>
    </source>
</evidence>
<dbReference type="EMBL" id="GL891306">
    <property type="protein sequence ID" value="EGO55637.1"/>
    <property type="molecule type" value="Genomic_DNA"/>
</dbReference>
<dbReference type="HOGENOM" id="CLU_2321007_0_0_1"/>
<keyword evidence="4" id="KW-1185">Reference proteome</keyword>
<dbReference type="VEuPathDB" id="FungiDB:NEUTE1DRAFT_139887"/>
<dbReference type="GeneID" id="20826127"/>
<proteinExistence type="predicted"/>
<protein>
    <recommendedName>
        <fullName evidence="2">Auxiliary Activity family 9 catalytic domain-containing protein</fullName>
    </recommendedName>
</protein>
<name>F8MUF5_NEUT8</name>
<dbReference type="Gene3D" id="2.70.50.70">
    <property type="match status" value="1"/>
</dbReference>
<evidence type="ECO:0000259" key="2">
    <source>
        <dbReference type="Pfam" id="PF03443"/>
    </source>
</evidence>
<dbReference type="InterPro" id="IPR005103">
    <property type="entry name" value="AA9_LPMO"/>
</dbReference>
<accession>F8MUF5</accession>
<evidence type="ECO:0000313" key="4">
    <source>
        <dbReference type="Proteomes" id="UP000008065"/>
    </source>
</evidence>
<organism evidence="3 4">
    <name type="scientific">Neurospora tetrasperma (strain FGSC 2508 / ATCC MYA-4615 / P0657)</name>
    <dbReference type="NCBI Taxonomy" id="510951"/>
    <lineage>
        <taxon>Eukaryota</taxon>
        <taxon>Fungi</taxon>
        <taxon>Dikarya</taxon>
        <taxon>Ascomycota</taxon>
        <taxon>Pezizomycotina</taxon>
        <taxon>Sordariomycetes</taxon>
        <taxon>Sordariomycetidae</taxon>
        <taxon>Sordariales</taxon>
        <taxon>Sordariaceae</taxon>
        <taxon>Neurospora</taxon>
    </lineage>
</organism>
<reference evidence="4" key="1">
    <citation type="journal article" date="2011" name="Genetics">
        <title>Massive changes in genome architecture accompany the transition to self-fertility in the filamentous fungus Neurospora tetrasperma.</title>
        <authorList>
            <person name="Ellison C.E."/>
            <person name="Stajich J.E."/>
            <person name="Jacobson D.J."/>
            <person name="Natvig D.O."/>
            <person name="Lapidus A."/>
            <person name="Foster B."/>
            <person name="Aerts A."/>
            <person name="Riley R."/>
            <person name="Lindquist E.A."/>
            <person name="Grigoriev I.V."/>
            <person name="Taylor J.W."/>
        </authorList>
    </citation>
    <scope>NUCLEOTIDE SEQUENCE [LARGE SCALE GENOMIC DNA]</scope>
    <source>
        <strain evidence="4">FGSC 2508 / P0657</strain>
    </source>
</reference>
<feature type="region of interest" description="Disordered" evidence="1">
    <location>
        <begin position="1"/>
        <end position="20"/>
    </location>
</feature>
<evidence type="ECO:0000313" key="3">
    <source>
        <dbReference type="EMBL" id="EGO55637.1"/>
    </source>
</evidence>
<dbReference type="Pfam" id="PF03443">
    <property type="entry name" value="AA9"/>
    <property type="match status" value="1"/>
</dbReference>
<dbReference type="AlphaFoldDB" id="F8MUF5"/>
<dbReference type="OrthoDB" id="5271017at2759"/>
<dbReference type="RefSeq" id="XP_009853440.1">
    <property type="nucleotide sequence ID" value="XM_009855138.1"/>
</dbReference>
<dbReference type="KEGG" id="nte:NEUTE1DRAFT139887"/>
<gene>
    <name evidence="3" type="ORF">NEUTE1DRAFT_139887</name>
</gene>
<sequence length="99" mass="10729">MLMMDNERRETKDGEKTSRLRGRKTECNFLAAAAAAAAQFYIYVSSAQISVSGDSGSYSPRNLVSFLGAYQAADPGIMIGIYHPVPKSYTPPALAVESY</sequence>